<reference evidence="1 2" key="1">
    <citation type="journal article" date="2020" name="Biotechnol. Biofuels">
        <title>New insights from the biogas microbiome by comprehensive genome-resolved metagenomics of nearly 1600 species originating from multiple anaerobic digesters.</title>
        <authorList>
            <person name="Campanaro S."/>
            <person name="Treu L."/>
            <person name="Rodriguez-R L.M."/>
            <person name="Kovalovszki A."/>
            <person name="Ziels R.M."/>
            <person name="Maus I."/>
            <person name="Zhu X."/>
            <person name="Kougias P.G."/>
            <person name="Basile A."/>
            <person name="Luo G."/>
            <person name="Schluter A."/>
            <person name="Konstantinidis K.T."/>
            <person name="Angelidaki I."/>
        </authorList>
    </citation>
    <scope>NUCLEOTIDE SEQUENCE [LARGE SCALE GENOMIC DNA]</scope>
    <source>
        <strain evidence="1">AS22ysBPME_46</strain>
    </source>
</reference>
<evidence type="ECO:0000313" key="1">
    <source>
        <dbReference type="EMBL" id="NLK32749.1"/>
    </source>
</evidence>
<dbReference type="Proteomes" id="UP000585579">
    <property type="component" value="Unassembled WGS sequence"/>
</dbReference>
<accession>A0A7K4AVM0</accession>
<evidence type="ECO:0000313" key="2">
    <source>
        <dbReference type="Proteomes" id="UP000585579"/>
    </source>
</evidence>
<organism evidence="1 2">
    <name type="scientific">Methanosarcina flavescens</name>
    <dbReference type="NCBI Taxonomy" id="1715806"/>
    <lineage>
        <taxon>Archaea</taxon>
        <taxon>Methanobacteriati</taxon>
        <taxon>Methanobacteriota</taxon>
        <taxon>Stenosarchaea group</taxon>
        <taxon>Methanomicrobia</taxon>
        <taxon>Methanosarcinales</taxon>
        <taxon>Methanosarcinaceae</taxon>
        <taxon>Methanosarcina</taxon>
    </lineage>
</organism>
<comment type="caution">
    <text evidence="1">The sequence shown here is derived from an EMBL/GenBank/DDBJ whole genome shotgun (WGS) entry which is preliminary data.</text>
</comment>
<dbReference type="OrthoDB" id="132097at2157"/>
<protein>
    <submittedName>
        <fullName evidence="1">Uncharacterized protein</fullName>
    </submittedName>
</protein>
<gene>
    <name evidence="1" type="ORF">GX302_07935</name>
</gene>
<sequence length="51" mass="5947">MIFETEIFSVDERIEIIGGMVAIIEKRKDKICEKVINTYFRASKLSIIKIN</sequence>
<dbReference type="EMBL" id="JAAYQL010000043">
    <property type="protein sequence ID" value="NLK32749.1"/>
    <property type="molecule type" value="Genomic_DNA"/>
</dbReference>
<dbReference type="AlphaFoldDB" id="A0A7K4AVM0"/>
<proteinExistence type="predicted"/>
<name>A0A7K4AVM0_9EURY</name>